<dbReference type="OrthoDB" id="7697968at2759"/>
<evidence type="ECO:0000256" key="1">
    <source>
        <dbReference type="SAM" id="MobiDB-lite"/>
    </source>
</evidence>
<proteinExistence type="predicted"/>
<protein>
    <submittedName>
        <fullName evidence="4">Uncharacterized protein LOC114332191</fullName>
    </submittedName>
</protein>
<evidence type="ECO:0000313" key="3">
    <source>
        <dbReference type="Proteomes" id="UP001652700"/>
    </source>
</evidence>
<name>A0A6P7FN52_DIAVI</name>
<organism evidence="4">
    <name type="scientific">Diabrotica virgifera virgifera</name>
    <name type="common">western corn rootworm</name>
    <dbReference type="NCBI Taxonomy" id="50390"/>
    <lineage>
        <taxon>Eukaryota</taxon>
        <taxon>Metazoa</taxon>
        <taxon>Ecdysozoa</taxon>
        <taxon>Arthropoda</taxon>
        <taxon>Hexapoda</taxon>
        <taxon>Insecta</taxon>
        <taxon>Pterygota</taxon>
        <taxon>Neoptera</taxon>
        <taxon>Endopterygota</taxon>
        <taxon>Coleoptera</taxon>
        <taxon>Polyphaga</taxon>
        <taxon>Cucujiformia</taxon>
        <taxon>Chrysomeloidea</taxon>
        <taxon>Chrysomelidae</taxon>
        <taxon>Galerucinae</taxon>
        <taxon>Diabroticina</taxon>
        <taxon>Diabroticites</taxon>
        <taxon>Diabrotica</taxon>
    </lineage>
</organism>
<sequence>MSQKKFNPKQKSTPLRRSRSTTSLGISFNEQLNLRDTKSYSGQMDDTKSVSSEENEITPRKTPDLSPRGESVIIEEIETMDRVLNKIVRIPAKILLERGRSHMLHEVAHTWKKDCRMWLWKNSLEMKSKRSIADKLIGGSKCNKYV</sequence>
<gene>
    <name evidence="4" type="primary">LOC114332191</name>
</gene>
<feature type="compositionally biased region" description="Polar residues" evidence="1">
    <location>
        <begin position="1"/>
        <end position="11"/>
    </location>
</feature>
<dbReference type="RefSeq" id="XP_028137729.1">
    <property type="nucleotide sequence ID" value="XM_028281928.1"/>
</dbReference>
<feature type="compositionally biased region" description="Polar residues" evidence="1">
    <location>
        <begin position="39"/>
        <end position="52"/>
    </location>
</feature>
<evidence type="ECO:0000313" key="4">
    <source>
        <dbReference type="RefSeq" id="XP_028137729.1"/>
    </source>
</evidence>
<dbReference type="InParanoid" id="A0A6P7FN52"/>
<accession>A0A6P7FN52</accession>
<dbReference type="EnsemblMetazoa" id="XM_028281928.2">
    <property type="protein sequence ID" value="XP_028137729.1"/>
    <property type="gene ID" value="LOC114332191"/>
</dbReference>
<dbReference type="KEGG" id="dvv:114332191"/>
<dbReference type="AlphaFoldDB" id="A0A6P7FN52"/>
<reference evidence="4" key="1">
    <citation type="submission" date="2025-04" db="UniProtKB">
        <authorList>
            <consortium name="RefSeq"/>
        </authorList>
    </citation>
    <scope>IDENTIFICATION</scope>
    <source>
        <tissue evidence="4">Whole insect</tissue>
    </source>
</reference>
<keyword evidence="3" id="KW-1185">Reference proteome</keyword>
<dbReference type="Proteomes" id="UP001652700">
    <property type="component" value="Unplaced"/>
</dbReference>
<reference evidence="2" key="2">
    <citation type="submission" date="2025-05" db="UniProtKB">
        <authorList>
            <consortium name="EnsemblMetazoa"/>
        </authorList>
    </citation>
    <scope>IDENTIFICATION</scope>
</reference>
<feature type="region of interest" description="Disordered" evidence="1">
    <location>
        <begin position="1"/>
        <end position="67"/>
    </location>
</feature>
<evidence type="ECO:0000313" key="2">
    <source>
        <dbReference type="EnsemblMetazoa" id="XP_028137729.1"/>
    </source>
</evidence>
<dbReference type="GeneID" id="114332191"/>